<accession>A0ACB7F7L1</accession>
<dbReference type="Proteomes" id="UP000805704">
    <property type="component" value="Chromosome 16"/>
</dbReference>
<dbReference type="EMBL" id="CM024804">
    <property type="protein sequence ID" value="KAG8010174.1"/>
    <property type="molecule type" value="Genomic_DNA"/>
</dbReference>
<evidence type="ECO:0000313" key="1">
    <source>
        <dbReference type="EMBL" id="KAG8010174.1"/>
    </source>
</evidence>
<comment type="caution">
    <text evidence="1">The sequence shown here is derived from an EMBL/GenBank/DDBJ whole genome shotgun (WGS) entry which is preliminary data.</text>
</comment>
<reference evidence="1" key="1">
    <citation type="submission" date="2020-04" db="EMBL/GenBank/DDBJ databases">
        <title>A chromosome-scale assembly and high-density genetic map of the yellow drum (Nibea albiflora) genome.</title>
        <authorList>
            <person name="Xu D."/>
            <person name="Zhang W."/>
            <person name="Chen R."/>
            <person name="Tan P."/>
            <person name="Wang L."/>
            <person name="Song H."/>
            <person name="Tian L."/>
            <person name="Zhu Q."/>
            <person name="Wang B."/>
        </authorList>
    </citation>
    <scope>NUCLEOTIDE SEQUENCE</scope>
    <source>
        <strain evidence="1">ZJHYS-2018</strain>
    </source>
</reference>
<proteinExistence type="predicted"/>
<gene>
    <name evidence="1" type="ORF">GBF38_014375</name>
</gene>
<name>A0ACB7F7L1_NIBAL</name>
<feature type="non-terminal residue" evidence="1">
    <location>
        <position position="1"/>
    </location>
</feature>
<organism evidence="1 2">
    <name type="scientific">Nibea albiflora</name>
    <name type="common">Yellow drum</name>
    <name type="synonym">Corvina albiflora</name>
    <dbReference type="NCBI Taxonomy" id="240163"/>
    <lineage>
        <taxon>Eukaryota</taxon>
        <taxon>Metazoa</taxon>
        <taxon>Chordata</taxon>
        <taxon>Craniata</taxon>
        <taxon>Vertebrata</taxon>
        <taxon>Euteleostomi</taxon>
        <taxon>Actinopterygii</taxon>
        <taxon>Neopterygii</taxon>
        <taxon>Teleostei</taxon>
        <taxon>Neoteleostei</taxon>
        <taxon>Acanthomorphata</taxon>
        <taxon>Eupercaria</taxon>
        <taxon>Sciaenidae</taxon>
        <taxon>Nibea</taxon>
    </lineage>
</organism>
<protein>
    <submittedName>
        <fullName evidence="1">Uncharacterized protein</fullName>
    </submittedName>
</protein>
<evidence type="ECO:0000313" key="2">
    <source>
        <dbReference type="Proteomes" id="UP000805704"/>
    </source>
</evidence>
<sequence>GRALSLHVAIQGIPQVLCGVGCWEKMQAKAALTKQGLFFMYLTGPCLMLFEKALVKRHCCSSHVEIPT</sequence>
<keyword evidence="2" id="KW-1185">Reference proteome</keyword>